<dbReference type="GO" id="GO:0016758">
    <property type="term" value="F:hexosyltransferase activity"/>
    <property type="evidence" value="ECO:0007669"/>
    <property type="project" value="UniProtKB-ARBA"/>
</dbReference>
<comment type="caution">
    <text evidence="2">The sequence shown here is derived from an EMBL/GenBank/DDBJ whole genome shotgun (WGS) entry which is preliminary data.</text>
</comment>
<dbReference type="SUPFAM" id="SSF53448">
    <property type="entry name" value="Nucleotide-diphospho-sugar transferases"/>
    <property type="match status" value="1"/>
</dbReference>
<gene>
    <name evidence="2" type="ORF">GCM10007914_00180</name>
</gene>
<evidence type="ECO:0000259" key="1">
    <source>
        <dbReference type="Pfam" id="PF00535"/>
    </source>
</evidence>
<reference evidence="2" key="1">
    <citation type="journal article" date="2014" name="Int. J. Syst. Evol. Microbiol.">
        <title>Complete genome sequence of Corynebacterium casei LMG S-19264T (=DSM 44701T), isolated from a smear-ripened cheese.</title>
        <authorList>
            <consortium name="US DOE Joint Genome Institute (JGI-PGF)"/>
            <person name="Walter F."/>
            <person name="Albersmeier A."/>
            <person name="Kalinowski J."/>
            <person name="Ruckert C."/>
        </authorList>
    </citation>
    <scope>NUCLEOTIDE SEQUENCE</scope>
    <source>
        <strain evidence="2">NBRC 103034</strain>
    </source>
</reference>
<organism evidence="2 3">
    <name type="scientific">Pseudoalteromonas tetraodonis GFC</name>
    <dbReference type="NCBI Taxonomy" id="1315271"/>
    <lineage>
        <taxon>Bacteria</taxon>
        <taxon>Pseudomonadati</taxon>
        <taxon>Pseudomonadota</taxon>
        <taxon>Gammaproteobacteria</taxon>
        <taxon>Alteromonadales</taxon>
        <taxon>Pseudoalteromonadaceae</taxon>
        <taxon>Pseudoalteromonas</taxon>
    </lineage>
</organism>
<dbReference type="Pfam" id="PF00535">
    <property type="entry name" value="Glycos_transf_2"/>
    <property type="match status" value="1"/>
</dbReference>
<dbReference type="EMBL" id="BSNE01000001">
    <property type="protein sequence ID" value="GLQ01137.1"/>
    <property type="molecule type" value="Genomic_DNA"/>
</dbReference>
<feature type="domain" description="Glycosyltransferase 2-like" evidence="1">
    <location>
        <begin position="4"/>
        <end position="131"/>
    </location>
</feature>
<name>A0AA37RZF2_9GAMM</name>
<accession>A0AA37RZF2</accession>
<dbReference type="PANTHER" id="PTHR22916:SF3">
    <property type="entry name" value="UDP-GLCNAC:BETAGAL BETA-1,3-N-ACETYLGLUCOSAMINYLTRANSFERASE-LIKE PROTEIN 1"/>
    <property type="match status" value="1"/>
</dbReference>
<evidence type="ECO:0000313" key="3">
    <source>
        <dbReference type="Proteomes" id="UP001161408"/>
    </source>
</evidence>
<dbReference type="Gene3D" id="3.90.550.10">
    <property type="entry name" value="Spore Coat Polysaccharide Biosynthesis Protein SpsA, Chain A"/>
    <property type="match status" value="1"/>
</dbReference>
<keyword evidence="3" id="KW-1185">Reference proteome</keyword>
<dbReference type="AlphaFoldDB" id="A0AA37RZF2"/>
<proteinExistence type="predicted"/>
<dbReference type="InterPro" id="IPR029044">
    <property type="entry name" value="Nucleotide-diphossugar_trans"/>
</dbReference>
<reference evidence="2" key="2">
    <citation type="submission" date="2023-01" db="EMBL/GenBank/DDBJ databases">
        <title>Draft genome sequence of Pseudoalteromonas tetraodonis strain NBRC 103034.</title>
        <authorList>
            <person name="Sun Q."/>
            <person name="Mori K."/>
        </authorList>
    </citation>
    <scope>NUCLEOTIDE SEQUENCE</scope>
    <source>
        <strain evidence="2">NBRC 103034</strain>
    </source>
</reference>
<dbReference type="PANTHER" id="PTHR22916">
    <property type="entry name" value="GLYCOSYLTRANSFERASE"/>
    <property type="match status" value="1"/>
</dbReference>
<protein>
    <recommendedName>
        <fullName evidence="1">Glycosyltransferase 2-like domain-containing protein</fullName>
    </recommendedName>
</protein>
<dbReference type="Proteomes" id="UP001161408">
    <property type="component" value="Unassembled WGS sequence"/>
</dbReference>
<evidence type="ECO:0000313" key="2">
    <source>
        <dbReference type="EMBL" id="GLQ01137.1"/>
    </source>
</evidence>
<dbReference type="InterPro" id="IPR001173">
    <property type="entry name" value="Glyco_trans_2-like"/>
</dbReference>
<sequence length="277" mass="32230">MSISIILPVYNAEKFLDKAIKSILIQTHKQFELICIDDGSTDQSLNILKKYATLDDRVIVISRENKGLIYTLNQAIDMSKYNYIARMDADDVCLSTRLEAQLKLMRKERLAIVGSSYTYIDIAGNIIGSRSLPSSNSVISWLMDLGSPLCHPSVMFDKTLLGKELYYNADFKHCEDYELWFRCRSIGVKFGNLKEKLFNYRVLDTSVSRQNRQEQKQTSINLVTRYCSYAHNKTEAEYLLFDRNTKRNTKLNLKFFFRIFKKLSFAKAIFVFLYLTK</sequence>
<dbReference type="RefSeq" id="WP_096038144.1">
    <property type="nucleotide sequence ID" value="NZ_BJXY01000055.1"/>
</dbReference>